<dbReference type="EMBL" id="JELY01001416">
    <property type="protein sequence ID" value="KYF55847.1"/>
    <property type="molecule type" value="Genomic_DNA"/>
</dbReference>
<gene>
    <name evidence="1" type="ORF">BE08_04995</name>
</gene>
<proteinExistence type="predicted"/>
<dbReference type="AlphaFoldDB" id="A0A150PJF7"/>
<evidence type="ECO:0000313" key="2">
    <source>
        <dbReference type="Proteomes" id="UP000075420"/>
    </source>
</evidence>
<dbReference type="Proteomes" id="UP000075420">
    <property type="component" value="Unassembled WGS sequence"/>
</dbReference>
<comment type="caution">
    <text evidence="1">The sequence shown here is derived from an EMBL/GenBank/DDBJ whole genome shotgun (WGS) entry which is preliminary data.</text>
</comment>
<reference evidence="1 2" key="1">
    <citation type="submission" date="2014-02" db="EMBL/GenBank/DDBJ databases">
        <title>The small core and large imbalanced accessory genome model reveals a collaborative survival strategy of Sorangium cellulosum strains in nature.</title>
        <authorList>
            <person name="Han K."/>
            <person name="Peng R."/>
            <person name="Blom J."/>
            <person name="Li Y.-Z."/>
        </authorList>
    </citation>
    <scope>NUCLEOTIDE SEQUENCE [LARGE SCALE GENOMIC DNA]</scope>
    <source>
        <strain evidence="1 2">So0157-25</strain>
    </source>
</reference>
<protein>
    <recommendedName>
        <fullName evidence="3">DNA-binding domain-containing protein</fullName>
    </recommendedName>
</protein>
<organism evidence="1 2">
    <name type="scientific">Sorangium cellulosum</name>
    <name type="common">Polyangium cellulosum</name>
    <dbReference type="NCBI Taxonomy" id="56"/>
    <lineage>
        <taxon>Bacteria</taxon>
        <taxon>Pseudomonadati</taxon>
        <taxon>Myxococcota</taxon>
        <taxon>Polyangia</taxon>
        <taxon>Polyangiales</taxon>
        <taxon>Polyangiaceae</taxon>
        <taxon>Sorangium</taxon>
    </lineage>
</organism>
<sequence>MSVAEMQACLARLYVDEPYRKLFYLDAATTLEEYRLTPEERAALQGLDRERLEFFASSLRSKRKKRLERAFPMLFALDPAEVNRYYARYYQLYTAKARQSGHDDAMDFGAFMAESLAGADHLPPFASDLARYEMLYYGATFAAGSFAGAEEAPGEDGAVGPSSRPGMRAGVQLARFAYDMVAIEEALQRGMKPEDIESRPQETFILFRPAAARAEVGMLRVNGPTKVVLDLCDGRRTVAAIVAETEAILRAGELEGRVLATIRRLLEARILTLDPGATRAASAQQQAYGAAQAEAM</sequence>
<accession>A0A150PJF7</accession>
<dbReference type="Gene3D" id="1.10.10.1150">
    <property type="entry name" value="Coenzyme PQQ synthesis protein D (PqqD)"/>
    <property type="match status" value="1"/>
</dbReference>
<name>A0A150PJF7_SORCE</name>
<evidence type="ECO:0000313" key="1">
    <source>
        <dbReference type="EMBL" id="KYF55847.1"/>
    </source>
</evidence>
<dbReference type="InterPro" id="IPR041881">
    <property type="entry name" value="PqqD_sf"/>
</dbReference>
<evidence type="ECO:0008006" key="3">
    <source>
        <dbReference type="Google" id="ProtNLM"/>
    </source>
</evidence>